<gene>
    <name evidence="1" type="ORF">N8I74_09735</name>
</gene>
<organism evidence="1 2">
    <name type="scientific">Chitiniphilus purpureus</name>
    <dbReference type="NCBI Taxonomy" id="2981137"/>
    <lineage>
        <taxon>Bacteria</taxon>
        <taxon>Pseudomonadati</taxon>
        <taxon>Pseudomonadota</taxon>
        <taxon>Betaproteobacteria</taxon>
        <taxon>Neisseriales</taxon>
        <taxon>Chitinibacteraceae</taxon>
        <taxon>Chitiniphilus</taxon>
    </lineage>
</organism>
<proteinExistence type="predicted"/>
<accession>A0ABY6DHA2</accession>
<reference evidence="1" key="1">
    <citation type="submission" date="2022-10" db="EMBL/GenBank/DDBJ databases">
        <title>Chitiniphilus purpureus sp. nov., a novel chitin-degrading bacterium isolated from crawfish pond sediment.</title>
        <authorList>
            <person name="Li K."/>
        </authorList>
    </citation>
    <scope>NUCLEOTIDE SEQUENCE</scope>
    <source>
        <strain evidence="1">CD1</strain>
    </source>
</reference>
<protein>
    <submittedName>
        <fullName evidence="1">Uncharacterized protein</fullName>
    </submittedName>
</protein>
<dbReference type="RefSeq" id="WP_263122807.1">
    <property type="nucleotide sequence ID" value="NZ_CP106753.1"/>
</dbReference>
<dbReference type="EMBL" id="CP106753">
    <property type="protein sequence ID" value="UXY13608.1"/>
    <property type="molecule type" value="Genomic_DNA"/>
</dbReference>
<keyword evidence="2" id="KW-1185">Reference proteome</keyword>
<evidence type="ECO:0000313" key="1">
    <source>
        <dbReference type="EMBL" id="UXY13608.1"/>
    </source>
</evidence>
<evidence type="ECO:0000313" key="2">
    <source>
        <dbReference type="Proteomes" id="UP001061302"/>
    </source>
</evidence>
<name>A0ABY6DHA2_9NEIS</name>
<sequence>MTAFPIEHQSPGCRNPGWYASGQDGDTAFASVLEKPRKPLQPKNRAAVCQLGGGDFLRVRPHRHPRDLRNVEVSAFFMHLAVRRQYESSLSGAVVGVARHSCPESARIG</sequence>
<dbReference type="Proteomes" id="UP001061302">
    <property type="component" value="Chromosome"/>
</dbReference>